<comment type="similarity">
    <text evidence="5">Belongs to the TonB family.</text>
</comment>
<sequence>MIEWVISQQVMLTVVLALLIFCERSLTNQLGTKFVYKAWLLIPAALVMNNLPVDLVSIPSNSISRYIVGINPNVSSSQFSVLFWLWATGASAVAAYILVHHISLFRSIDKKHVVPLPKSTVSVGSNTSPSLSAYYSNKASTPMLFGFLKPVVLLPSYFETAFSGTQQALILEHERVHNQHKDNVWNAIALAFTVLFWFNPATWVALTSFRSSQELACDNSVLANKSPDEKLIYAKALVCCAEHNSKAVNLYPTFGEKSTMIKRLNAIKTPHKGNKLLAAGTAAIFALITANMALANAPLHNTEHKQSKVDEAAPVEFVSPAYPEAAEKGNIEGFVVLQFDITKTGSTDNITVVNATPDGVFDESAKAALKQWKYKPAIKGGVAHRQTSLLVQLDYKLDQPLAAGTDK</sequence>
<feature type="domain" description="TonB C-terminal" evidence="6">
    <location>
        <begin position="307"/>
        <end position="404"/>
    </location>
</feature>
<keyword evidence="5" id="KW-0997">Cell inner membrane</keyword>
<dbReference type="EMBL" id="JAUOQI010000006">
    <property type="protein sequence ID" value="MDO6577950.1"/>
    <property type="molecule type" value="Genomic_DNA"/>
</dbReference>
<protein>
    <recommendedName>
        <fullName evidence="5">Protein TonB</fullName>
    </recommendedName>
</protein>
<dbReference type="CDD" id="cd07341">
    <property type="entry name" value="M56_BlaR1_MecR1_like"/>
    <property type="match status" value="1"/>
</dbReference>
<comment type="subcellular location">
    <subcellularLocation>
        <location evidence="5">Cell inner membrane</location>
        <topology evidence="5">Single-pass membrane protein</topology>
        <orientation evidence="5">Periplasmic side</orientation>
    </subcellularLocation>
    <subcellularLocation>
        <location evidence="1">Membrane</location>
        <topology evidence="1">Single-pass membrane protein</topology>
    </subcellularLocation>
</comment>
<dbReference type="GO" id="GO:0005886">
    <property type="term" value="C:plasma membrane"/>
    <property type="evidence" value="ECO:0007669"/>
    <property type="project" value="UniProtKB-SubCell"/>
</dbReference>
<dbReference type="NCBIfam" id="TIGR01352">
    <property type="entry name" value="tonB_Cterm"/>
    <property type="match status" value="1"/>
</dbReference>
<comment type="caution">
    <text evidence="5">Lacks conserved residue(s) required for the propagation of feature annotation.</text>
</comment>
<dbReference type="GO" id="GO:0015891">
    <property type="term" value="P:siderophore transport"/>
    <property type="evidence" value="ECO:0007669"/>
    <property type="project" value="InterPro"/>
</dbReference>
<reference evidence="7 9" key="1">
    <citation type="submission" date="2015-12" db="EMBL/GenBank/DDBJ databases">
        <title>Intraspecies pangenome expansion in the marine bacterium Alteromonas.</title>
        <authorList>
            <person name="Lopez-Perez M."/>
            <person name="Rodriguez-Valera F."/>
        </authorList>
    </citation>
    <scope>NUCLEOTIDE SEQUENCE [LARGE SCALE GENOMIC DNA]</scope>
    <source>
        <strain evidence="7 9">LMG 21861</strain>
    </source>
</reference>
<dbReference type="RefSeq" id="WP_057790273.1">
    <property type="nucleotide sequence ID" value="NZ_CP013926.1"/>
</dbReference>
<keyword evidence="4 5" id="KW-0472">Membrane</keyword>
<evidence type="ECO:0000259" key="6">
    <source>
        <dbReference type="PROSITE" id="PS52015"/>
    </source>
</evidence>
<keyword evidence="3 5" id="KW-1133">Transmembrane helix</keyword>
<feature type="transmembrane region" description="Helical" evidence="5">
    <location>
        <begin position="81"/>
        <end position="99"/>
    </location>
</feature>
<dbReference type="AlphaFoldDB" id="A0AAW7Z4F0"/>
<dbReference type="PANTHER" id="PTHR34978:SF3">
    <property type="entry name" value="SLR0241 PROTEIN"/>
    <property type="match status" value="1"/>
</dbReference>
<feature type="transmembrane region" description="Helical" evidence="5">
    <location>
        <begin position="6"/>
        <end position="22"/>
    </location>
</feature>
<keyword evidence="9" id="KW-1185">Reference proteome</keyword>
<dbReference type="PANTHER" id="PTHR34978">
    <property type="entry name" value="POSSIBLE SENSOR-TRANSDUCER PROTEIN BLAR"/>
    <property type="match status" value="1"/>
</dbReference>
<keyword evidence="5" id="KW-0813">Transport</keyword>
<dbReference type="InterPro" id="IPR052173">
    <property type="entry name" value="Beta-lactam_resp_regulator"/>
</dbReference>
<evidence type="ECO:0000313" key="9">
    <source>
        <dbReference type="Proteomes" id="UP000056750"/>
    </source>
</evidence>
<dbReference type="InterPro" id="IPR008756">
    <property type="entry name" value="Peptidase_M56"/>
</dbReference>
<dbReference type="PRINTS" id="PR01374">
    <property type="entry name" value="TONBPROTEIN"/>
</dbReference>
<gene>
    <name evidence="7" type="ORF">AVL57_15525</name>
    <name evidence="8" type="ORF">Q4527_11130</name>
</gene>
<keyword evidence="2 5" id="KW-0812">Transmembrane</keyword>
<dbReference type="GO" id="GO:0015031">
    <property type="term" value="P:protein transport"/>
    <property type="evidence" value="ECO:0007669"/>
    <property type="project" value="UniProtKB-UniRule"/>
</dbReference>
<dbReference type="InterPro" id="IPR006260">
    <property type="entry name" value="TonB/TolA_C"/>
</dbReference>
<dbReference type="KEGG" id="asq:AVL57_15525"/>
<evidence type="ECO:0000256" key="1">
    <source>
        <dbReference type="ARBA" id="ARBA00004167"/>
    </source>
</evidence>
<proteinExistence type="inferred from homology"/>
<evidence type="ECO:0000256" key="3">
    <source>
        <dbReference type="ARBA" id="ARBA00022989"/>
    </source>
</evidence>
<dbReference type="GO" id="GO:0055085">
    <property type="term" value="P:transmembrane transport"/>
    <property type="evidence" value="ECO:0007669"/>
    <property type="project" value="InterPro"/>
</dbReference>
<dbReference type="InterPro" id="IPR003538">
    <property type="entry name" value="TonB"/>
</dbReference>
<feature type="transmembrane region" description="Helical" evidence="5">
    <location>
        <begin position="276"/>
        <end position="299"/>
    </location>
</feature>
<organism evidence="8 10">
    <name type="scientific">Alteromonas stellipolaris</name>
    <dbReference type="NCBI Taxonomy" id="233316"/>
    <lineage>
        <taxon>Bacteria</taxon>
        <taxon>Pseudomonadati</taxon>
        <taxon>Pseudomonadota</taxon>
        <taxon>Gammaproteobacteria</taxon>
        <taxon>Alteromonadales</taxon>
        <taxon>Alteromonadaceae</taxon>
        <taxon>Alteromonas/Salinimonas group</taxon>
        <taxon>Alteromonas</taxon>
    </lineage>
</organism>
<evidence type="ECO:0000256" key="5">
    <source>
        <dbReference type="RuleBase" id="RU362123"/>
    </source>
</evidence>
<dbReference type="PROSITE" id="PS52015">
    <property type="entry name" value="TONB_CTD"/>
    <property type="match status" value="1"/>
</dbReference>
<reference evidence="8" key="2">
    <citation type="submission" date="2023-07" db="EMBL/GenBank/DDBJ databases">
        <title>Genome content predicts the carbon catabolic preferences of heterotrophic bacteria.</title>
        <authorList>
            <person name="Gralka M."/>
        </authorList>
    </citation>
    <scope>NUCLEOTIDE SEQUENCE</scope>
    <source>
        <strain evidence="8">F2M12</strain>
    </source>
</reference>
<dbReference type="Gene3D" id="3.30.1150.10">
    <property type="match status" value="1"/>
</dbReference>
<dbReference type="SUPFAM" id="SSF74653">
    <property type="entry name" value="TolA/TonB C-terminal domain"/>
    <property type="match status" value="1"/>
</dbReference>
<dbReference type="Pfam" id="PF03544">
    <property type="entry name" value="TonB_C"/>
    <property type="match status" value="1"/>
</dbReference>
<keyword evidence="5" id="KW-1003">Cell membrane</keyword>
<name>A0AAW7Z4F0_9ALTE</name>
<dbReference type="GO" id="GO:0030288">
    <property type="term" value="C:outer membrane-bounded periplasmic space"/>
    <property type="evidence" value="ECO:0007669"/>
    <property type="project" value="InterPro"/>
</dbReference>
<evidence type="ECO:0000256" key="2">
    <source>
        <dbReference type="ARBA" id="ARBA00022692"/>
    </source>
</evidence>
<feature type="transmembrane region" description="Helical" evidence="5">
    <location>
        <begin position="184"/>
        <end position="206"/>
    </location>
</feature>
<evidence type="ECO:0000313" key="10">
    <source>
        <dbReference type="Proteomes" id="UP001170717"/>
    </source>
</evidence>
<evidence type="ECO:0000313" key="7">
    <source>
        <dbReference type="EMBL" id="AMJ75247.1"/>
    </source>
</evidence>
<dbReference type="EMBL" id="CP013926">
    <property type="protein sequence ID" value="AMJ75247.1"/>
    <property type="molecule type" value="Genomic_DNA"/>
</dbReference>
<evidence type="ECO:0000256" key="4">
    <source>
        <dbReference type="ARBA" id="ARBA00023136"/>
    </source>
</evidence>
<accession>A0AAW7Z4F0</accession>
<dbReference type="InterPro" id="IPR037682">
    <property type="entry name" value="TonB_C"/>
</dbReference>
<dbReference type="Proteomes" id="UP000056750">
    <property type="component" value="Chromosome"/>
</dbReference>
<feature type="transmembrane region" description="Helical" evidence="5">
    <location>
        <begin position="34"/>
        <end position="51"/>
    </location>
</feature>
<evidence type="ECO:0000313" key="8">
    <source>
        <dbReference type="EMBL" id="MDO6577950.1"/>
    </source>
</evidence>
<dbReference type="GO" id="GO:0031992">
    <property type="term" value="F:energy transducer activity"/>
    <property type="evidence" value="ECO:0007669"/>
    <property type="project" value="InterPro"/>
</dbReference>
<keyword evidence="5" id="KW-0735">Signal-anchor</keyword>
<dbReference type="Pfam" id="PF05569">
    <property type="entry name" value="Peptidase_M56"/>
    <property type="match status" value="1"/>
</dbReference>
<keyword evidence="5" id="KW-0653">Protein transport</keyword>
<comment type="function">
    <text evidence="5">Interacts with outer membrane receptor proteins that carry out high-affinity binding and energy dependent uptake into the periplasmic space of specific substrates. It could act to transduce energy from the cytoplasmic membrane to specific energy-requiring processes in the outer membrane, resulting in the release into the periplasm of ligands bound by these outer membrane proteins.</text>
</comment>
<dbReference type="Proteomes" id="UP001170717">
    <property type="component" value="Unassembled WGS sequence"/>
</dbReference>